<name>A0A364NRT0_9GAMM</name>
<evidence type="ECO:0000256" key="6">
    <source>
        <dbReference type="NCBIfam" id="TIGR00152"/>
    </source>
</evidence>
<comment type="similarity">
    <text evidence="1 5">Belongs to the CoaE family.</text>
</comment>
<keyword evidence="3 5" id="KW-0067">ATP-binding</keyword>
<dbReference type="NCBIfam" id="TIGR00152">
    <property type="entry name" value="dephospho-CoA kinase"/>
    <property type="match status" value="1"/>
</dbReference>
<comment type="catalytic activity">
    <reaction evidence="5">
        <text>3'-dephospho-CoA + ATP = ADP + CoA + H(+)</text>
        <dbReference type="Rhea" id="RHEA:18245"/>
        <dbReference type="ChEBI" id="CHEBI:15378"/>
        <dbReference type="ChEBI" id="CHEBI:30616"/>
        <dbReference type="ChEBI" id="CHEBI:57287"/>
        <dbReference type="ChEBI" id="CHEBI:57328"/>
        <dbReference type="ChEBI" id="CHEBI:456216"/>
        <dbReference type="EC" id="2.7.1.24"/>
    </reaction>
</comment>
<proteinExistence type="inferred from homology"/>
<feature type="binding site" evidence="5">
    <location>
        <begin position="13"/>
        <end position="18"/>
    </location>
    <ligand>
        <name>ATP</name>
        <dbReference type="ChEBI" id="CHEBI:30616"/>
    </ligand>
</feature>
<dbReference type="InterPro" id="IPR027417">
    <property type="entry name" value="P-loop_NTPase"/>
</dbReference>
<evidence type="ECO:0000313" key="8">
    <source>
        <dbReference type="Proteomes" id="UP000250744"/>
    </source>
</evidence>
<evidence type="ECO:0000256" key="3">
    <source>
        <dbReference type="ARBA" id="ARBA00022840"/>
    </source>
</evidence>
<dbReference type="PROSITE" id="PS51219">
    <property type="entry name" value="DPCK"/>
    <property type="match status" value="1"/>
</dbReference>
<dbReference type="OrthoDB" id="9812943at2"/>
<dbReference type="GO" id="GO:0005524">
    <property type="term" value="F:ATP binding"/>
    <property type="evidence" value="ECO:0007669"/>
    <property type="project" value="UniProtKB-UniRule"/>
</dbReference>
<dbReference type="UniPathway" id="UPA00241">
    <property type="reaction ID" value="UER00356"/>
</dbReference>
<evidence type="ECO:0000256" key="5">
    <source>
        <dbReference type="HAMAP-Rule" id="MF_00376"/>
    </source>
</evidence>
<dbReference type="AlphaFoldDB" id="A0A364NRT0"/>
<dbReference type="EC" id="2.7.1.24" evidence="5 6"/>
<evidence type="ECO:0000256" key="1">
    <source>
        <dbReference type="ARBA" id="ARBA00009018"/>
    </source>
</evidence>
<dbReference type="GO" id="GO:0015937">
    <property type="term" value="P:coenzyme A biosynthetic process"/>
    <property type="evidence" value="ECO:0007669"/>
    <property type="project" value="UniProtKB-UniRule"/>
</dbReference>
<organism evidence="7 8">
    <name type="scientific">Nitrincola tibetensis</name>
    <dbReference type="NCBI Taxonomy" id="2219697"/>
    <lineage>
        <taxon>Bacteria</taxon>
        <taxon>Pseudomonadati</taxon>
        <taxon>Pseudomonadota</taxon>
        <taxon>Gammaproteobacteria</taxon>
        <taxon>Oceanospirillales</taxon>
        <taxon>Oceanospirillaceae</taxon>
        <taxon>Nitrincola</taxon>
    </lineage>
</organism>
<dbReference type="Proteomes" id="UP000250744">
    <property type="component" value="Unassembled WGS sequence"/>
</dbReference>
<comment type="subcellular location">
    <subcellularLocation>
        <location evidence="5">Cytoplasm</location>
    </subcellularLocation>
</comment>
<evidence type="ECO:0000313" key="7">
    <source>
        <dbReference type="EMBL" id="RAU19720.1"/>
    </source>
</evidence>
<dbReference type="GO" id="GO:0004140">
    <property type="term" value="F:dephospho-CoA kinase activity"/>
    <property type="evidence" value="ECO:0007669"/>
    <property type="project" value="UniProtKB-UniRule"/>
</dbReference>
<dbReference type="GO" id="GO:0005737">
    <property type="term" value="C:cytoplasm"/>
    <property type="evidence" value="ECO:0007669"/>
    <property type="project" value="UniProtKB-SubCell"/>
</dbReference>
<accession>A0A364NRT0</accession>
<dbReference type="HAMAP" id="MF_00376">
    <property type="entry name" value="Dephospho_CoA_kinase"/>
    <property type="match status" value="1"/>
</dbReference>
<dbReference type="PANTHER" id="PTHR10695">
    <property type="entry name" value="DEPHOSPHO-COA KINASE-RELATED"/>
    <property type="match status" value="1"/>
</dbReference>
<keyword evidence="2 5" id="KW-0547">Nucleotide-binding</keyword>
<evidence type="ECO:0000256" key="2">
    <source>
        <dbReference type="ARBA" id="ARBA00022741"/>
    </source>
</evidence>
<comment type="function">
    <text evidence="5">Catalyzes the phosphorylation of the 3'-hydroxyl group of dephosphocoenzyme A to form coenzyme A.</text>
</comment>
<evidence type="ECO:0000256" key="4">
    <source>
        <dbReference type="ARBA" id="ARBA00022993"/>
    </source>
</evidence>
<dbReference type="EMBL" id="QKRX01000001">
    <property type="protein sequence ID" value="RAU19720.1"/>
    <property type="molecule type" value="Genomic_DNA"/>
</dbReference>
<dbReference type="InterPro" id="IPR001977">
    <property type="entry name" value="Depp_CoAkinase"/>
</dbReference>
<comment type="caution">
    <text evidence="7">The sequence shown here is derived from an EMBL/GenBank/DDBJ whole genome shotgun (WGS) entry which is preliminary data.</text>
</comment>
<dbReference type="PANTHER" id="PTHR10695:SF46">
    <property type="entry name" value="BIFUNCTIONAL COENZYME A SYNTHASE-RELATED"/>
    <property type="match status" value="1"/>
</dbReference>
<comment type="pathway">
    <text evidence="5">Cofactor biosynthesis; coenzyme A biosynthesis; CoA from (R)-pantothenate: step 5/5.</text>
</comment>
<protein>
    <recommendedName>
        <fullName evidence="5 6">Dephospho-CoA kinase</fullName>
        <ecNumber evidence="5 6">2.7.1.24</ecNumber>
    </recommendedName>
    <alternativeName>
        <fullName evidence="5">Dephosphocoenzyme A kinase</fullName>
    </alternativeName>
</protein>
<reference evidence="7 8" key="1">
    <citation type="submission" date="2018-06" db="EMBL/GenBank/DDBJ databases">
        <title>Nitrincola tibetense sp. nov., isolated from Lake XuguoCo on Tibetan Plateau.</title>
        <authorList>
            <person name="Xing P."/>
        </authorList>
    </citation>
    <scope>NUCLEOTIDE SEQUENCE [LARGE SCALE GENOMIC DNA]</scope>
    <source>
        <strain evidence="8">xg18</strain>
    </source>
</reference>
<dbReference type="CDD" id="cd02022">
    <property type="entry name" value="DPCK"/>
    <property type="match status" value="1"/>
</dbReference>
<keyword evidence="5" id="KW-0808">Transferase</keyword>
<sequence>MMNWVVGLTGGIGSGKTAAADYLETLGVSVIDADKVARLVVAPGSFALAQIAAHFGENSVDKDGHLNRRYLRSVIFDHPQEKDWLEALLHPLIRSQILTDLQAPSSSPYVVLVSPLLLETDQWTLVDKVVVIDVPEALQLERSSSRDQATIESIQKIMEQQLSRTDRLSRADFVIDNRQTLTELHQQLADLHSTLQQLSLSKTIQKISRDACETD</sequence>
<dbReference type="Pfam" id="PF01121">
    <property type="entry name" value="CoaE"/>
    <property type="match status" value="1"/>
</dbReference>
<gene>
    <name evidence="5" type="primary">coaE</name>
    <name evidence="7" type="ORF">DN062_01145</name>
</gene>
<keyword evidence="5 7" id="KW-0418">Kinase</keyword>
<dbReference type="Gene3D" id="3.40.50.300">
    <property type="entry name" value="P-loop containing nucleotide triphosphate hydrolases"/>
    <property type="match status" value="1"/>
</dbReference>
<dbReference type="SUPFAM" id="SSF52540">
    <property type="entry name" value="P-loop containing nucleoside triphosphate hydrolases"/>
    <property type="match status" value="1"/>
</dbReference>
<keyword evidence="8" id="KW-1185">Reference proteome</keyword>
<keyword evidence="5" id="KW-0963">Cytoplasm</keyword>
<keyword evidence="4 5" id="KW-0173">Coenzyme A biosynthesis</keyword>